<comment type="caution">
    <text evidence="2">The sequence shown here is derived from an EMBL/GenBank/DDBJ whole genome shotgun (WGS) entry which is preliminary data.</text>
</comment>
<organism evidence="2 3">
    <name type="scientific">Massilia agri</name>
    <dbReference type="NCBI Taxonomy" id="1886785"/>
    <lineage>
        <taxon>Bacteria</taxon>
        <taxon>Pseudomonadati</taxon>
        <taxon>Pseudomonadota</taxon>
        <taxon>Betaproteobacteria</taxon>
        <taxon>Burkholderiales</taxon>
        <taxon>Oxalobacteraceae</taxon>
        <taxon>Telluria group</taxon>
        <taxon>Massilia</taxon>
    </lineage>
</organism>
<protein>
    <recommendedName>
        <fullName evidence="4">Secreted protein</fullName>
    </recommendedName>
</protein>
<proteinExistence type="predicted"/>
<dbReference type="RefSeq" id="WP_258827762.1">
    <property type="nucleotide sequence ID" value="NZ_JANUHA010000005.1"/>
</dbReference>
<evidence type="ECO:0000256" key="1">
    <source>
        <dbReference type="SAM" id="SignalP"/>
    </source>
</evidence>
<feature type="chain" id="PRO_5045212086" description="Secreted protein" evidence="1">
    <location>
        <begin position="24"/>
        <end position="188"/>
    </location>
</feature>
<reference evidence="2 3" key="1">
    <citation type="submission" date="2022-08" db="EMBL/GenBank/DDBJ databases">
        <title>Reclassification of Massilia species as members of the genera Telluria, Duganella, Pseudoduganella, Mokoshia gen. nov. and Zemynaea gen. nov. using orthogonal and non-orthogonal genome-based approaches.</title>
        <authorList>
            <person name="Bowman J.P."/>
        </authorList>
    </citation>
    <scope>NUCLEOTIDE SEQUENCE [LARGE SCALE GENOMIC DNA]</scope>
    <source>
        <strain evidence="2 3">JCM 31661</strain>
    </source>
</reference>
<dbReference type="EMBL" id="JANUHA010000005">
    <property type="protein sequence ID" value="MCS0596733.1"/>
    <property type="molecule type" value="Genomic_DNA"/>
</dbReference>
<keyword evidence="1" id="KW-0732">Signal</keyword>
<evidence type="ECO:0008006" key="4">
    <source>
        <dbReference type="Google" id="ProtNLM"/>
    </source>
</evidence>
<sequence length="188" mass="21147">MLGNKAIAVTAACCTMLLPSAFAEQMSPAQGHQPLAKEHEHFLRAVQSFIRDPQDVRQERLHRLFFAKYRADDCPRSYMACTFINESERRGAVSLSMFQLRNLPHGLGTAASLNFDISPDPCLQKDSVDLYFGDRAVAPSVQPPWTLVNGDTTVPFQMEYTRLKSAGSAIYAYIFLTRNCVTRLHINF</sequence>
<keyword evidence="3" id="KW-1185">Reference proteome</keyword>
<evidence type="ECO:0000313" key="2">
    <source>
        <dbReference type="EMBL" id="MCS0596733.1"/>
    </source>
</evidence>
<gene>
    <name evidence="2" type="ORF">NX780_10245</name>
</gene>
<accession>A0ABT2ALY4</accession>
<feature type="signal peptide" evidence="1">
    <location>
        <begin position="1"/>
        <end position="23"/>
    </location>
</feature>
<evidence type="ECO:0000313" key="3">
    <source>
        <dbReference type="Proteomes" id="UP001206572"/>
    </source>
</evidence>
<dbReference type="Proteomes" id="UP001206572">
    <property type="component" value="Unassembled WGS sequence"/>
</dbReference>
<name>A0ABT2ALY4_9BURK</name>